<name>A0A0D7CP88_9ACTN</name>
<accession>A0A0D7CP88</accession>
<sequence length="377" mass="41660">MAVTGLLFTAAILDLAVVWKLIQLARDPRDLPLRAVTLCLICTDASFALGLDSAARLVDDLTGPGSARLVQNALLLGAVYCLMCFYLFSAEERERAGRRARWEALPLASAVIVLALTTVATPVGLRGREFATADMTATPVALFFMTALLYLIYALAEALWWTWRYARMSLRPLSTGLWLTVGALAGMVVANIGRLGIDVTRWRGAQVPAWLHDGTQGLLALAVPVFIVGVVYSGAAMRMARVRVWLCHRKAYRRLRPLWDALHHAFPQDALSRVPTSGWREFLFLRGTHYRYYRRVIECRDGLVRISPYLAQQGVNDGTPHTSLASHLRHALRAHANGEAASSQAIAVALPDENSLESDVWQLIELSDALKPHARAR</sequence>
<keyword evidence="1" id="KW-0472">Membrane</keyword>
<dbReference type="InterPro" id="IPR050039">
    <property type="entry name" value="MAB_1171c-like"/>
</dbReference>
<reference evidence="3 4" key="1">
    <citation type="submission" date="2014-09" db="EMBL/GenBank/DDBJ databases">
        <title>Draft genome sequence of Streptomyces natalensis ATCC 27448, producer of the antifungal pimaricin.</title>
        <authorList>
            <person name="Mendes M.V."/>
            <person name="Beites T."/>
            <person name="Pires S."/>
            <person name="Santos C.L."/>
            <person name="Moradas-Ferreira P."/>
        </authorList>
    </citation>
    <scope>NUCLEOTIDE SEQUENCE [LARGE SCALE GENOMIC DNA]</scope>
    <source>
        <strain evidence="3 4">ATCC 27448</strain>
    </source>
</reference>
<evidence type="ECO:0000313" key="4">
    <source>
        <dbReference type="Proteomes" id="UP000032458"/>
    </source>
</evidence>
<dbReference type="PATRIC" id="fig|1240678.4.peg.2396"/>
<feature type="transmembrane region" description="Helical" evidence="1">
    <location>
        <begin position="31"/>
        <end position="49"/>
    </location>
</feature>
<keyword evidence="4" id="KW-1185">Reference proteome</keyword>
<evidence type="ECO:0000313" key="3">
    <source>
        <dbReference type="EMBL" id="KIZ17866.1"/>
    </source>
</evidence>
<evidence type="ECO:0000259" key="2">
    <source>
        <dbReference type="Pfam" id="PF20182"/>
    </source>
</evidence>
<dbReference type="InterPro" id="IPR046675">
    <property type="entry name" value="DUF6545"/>
</dbReference>
<dbReference type="EMBL" id="JRKI01000016">
    <property type="protein sequence ID" value="KIZ17866.1"/>
    <property type="molecule type" value="Genomic_DNA"/>
</dbReference>
<evidence type="ECO:0000256" key="1">
    <source>
        <dbReference type="SAM" id="Phobius"/>
    </source>
</evidence>
<organism evidence="3 4">
    <name type="scientific">Streptomyces natalensis ATCC 27448</name>
    <dbReference type="NCBI Taxonomy" id="1240678"/>
    <lineage>
        <taxon>Bacteria</taxon>
        <taxon>Bacillati</taxon>
        <taxon>Actinomycetota</taxon>
        <taxon>Actinomycetes</taxon>
        <taxon>Kitasatosporales</taxon>
        <taxon>Streptomycetaceae</taxon>
        <taxon>Streptomyces</taxon>
    </lineage>
</organism>
<proteinExistence type="predicted"/>
<feature type="transmembrane region" description="Helical" evidence="1">
    <location>
        <begin position="69"/>
        <end position="88"/>
    </location>
</feature>
<comment type="caution">
    <text evidence="3">The sequence shown here is derived from an EMBL/GenBank/DDBJ whole genome shotgun (WGS) entry which is preliminary data.</text>
</comment>
<keyword evidence="1" id="KW-1133">Transmembrane helix</keyword>
<protein>
    <recommendedName>
        <fullName evidence="2">DUF6545 domain-containing protein</fullName>
    </recommendedName>
</protein>
<feature type="transmembrane region" description="Helical" evidence="1">
    <location>
        <begin position="6"/>
        <end position="22"/>
    </location>
</feature>
<feature type="transmembrane region" description="Helical" evidence="1">
    <location>
        <begin position="175"/>
        <end position="197"/>
    </location>
</feature>
<feature type="transmembrane region" description="Helical" evidence="1">
    <location>
        <begin position="217"/>
        <end position="240"/>
    </location>
</feature>
<dbReference type="Proteomes" id="UP000032458">
    <property type="component" value="Unassembled WGS sequence"/>
</dbReference>
<dbReference type="Pfam" id="PF20182">
    <property type="entry name" value="DUF6545"/>
    <property type="match status" value="1"/>
</dbReference>
<dbReference type="AlphaFoldDB" id="A0A0D7CP88"/>
<feature type="transmembrane region" description="Helical" evidence="1">
    <location>
        <begin position="100"/>
        <end position="120"/>
    </location>
</feature>
<feature type="domain" description="DUF6545" evidence="2">
    <location>
        <begin position="245"/>
        <end position="370"/>
    </location>
</feature>
<gene>
    <name evidence="3" type="ORF">SNA_11410</name>
</gene>
<keyword evidence="1" id="KW-0812">Transmembrane</keyword>
<feature type="transmembrane region" description="Helical" evidence="1">
    <location>
        <begin position="140"/>
        <end position="163"/>
    </location>
</feature>
<dbReference type="NCBIfam" id="NF042915">
    <property type="entry name" value="MAB_1171c_fam"/>
    <property type="match status" value="1"/>
</dbReference>